<keyword evidence="2 7" id="KW-0813">Transport</keyword>
<evidence type="ECO:0000256" key="6">
    <source>
        <dbReference type="ARBA" id="ARBA00023136"/>
    </source>
</evidence>
<keyword evidence="10" id="KW-1185">Reference proteome</keyword>
<sequence>MAIFNVLLFAWVVMQSFRNGSEIFTRPFALPRSLNFDNYVSALDAGQLGTGFLNTIVLCVLATIMIVVLASLAAQALSRTRHRAASPLTSIFVIGMGIPMQAVIVPIFVVMQTISSFMYASFGWWDERISVYIVYVATGLPFAVFLLTGYFRSLPTEVEEAAALDGAGPLRSFFSVILPMARPGVITAFILTLLGLWNETLVALIFITDNEKYTLPVALLGLYGTMQYTSNWGGLFAGVVLVTLPILFAYMLAGRRIMEGMTLGAGK</sequence>
<comment type="similarity">
    <text evidence="7">Belongs to the binding-protein-dependent transport system permease family.</text>
</comment>
<dbReference type="PANTHER" id="PTHR43744:SF8">
    <property type="entry name" value="SN-GLYCEROL-3-PHOSPHATE TRANSPORT SYSTEM PERMEASE PROTEIN UGPE"/>
    <property type="match status" value="1"/>
</dbReference>
<feature type="transmembrane region" description="Helical" evidence="7">
    <location>
        <begin position="88"/>
        <end position="109"/>
    </location>
</feature>
<proteinExistence type="inferred from homology"/>
<dbReference type="Pfam" id="PF00528">
    <property type="entry name" value="BPD_transp_1"/>
    <property type="match status" value="1"/>
</dbReference>
<dbReference type="InterPro" id="IPR000515">
    <property type="entry name" value="MetI-like"/>
</dbReference>
<name>A0ABW1VGD9_9MICO</name>
<feature type="transmembrane region" description="Helical" evidence="7">
    <location>
        <begin position="129"/>
        <end position="151"/>
    </location>
</feature>
<feature type="transmembrane region" description="Helical" evidence="7">
    <location>
        <begin position="52"/>
        <end position="76"/>
    </location>
</feature>
<evidence type="ECO:0000256" key="5">
    <source>
        <dbReference type="ARBA" id="ARBA00022989"/>
    </source>
</evidence>
<dbReference type="Gene3D" id="1.10.3720.10">
    <property type="entry name" value="MetI-like"/>
    <property type="match status" value="1"/>
</dbReference>
<evidence type="ECO:0000256" key="1">
    <source>
        <dbReference type="ARBA" id="ARBA00004651"/>
    </source>
</evidence>
<evidence type="ECO:0000256" key="7">
    <source>
        <dbReference type="RuleBase" id="RU363032"/>
    </source>
</evidence>
<evidence type="ECO:0000259" key="8">
    <source>
        <dbReference type="PROSITE" id="PS50928"/>
    </source>
</evidence>
<evidence type="ECO:0000256" key="4">
    <source>
        <dbReference type="ARBA" id="ARBA00022692"/>
    </source>
</evidence>
<keyword evidence="4 7" id="KW-0812">Transmembrane</keyword>
<dbReference type="SUPFAM" id="SSF161098">
    <property type="entry name" value="MetI-like"/>
    <property type="match status" value="1"/>
</dbReference>
<gene>
    <name evidence="9" type="ORF">ACFQB0_10940</name>
</gene>
<dbReference type="Proteomes" id="UP001596306">
    <property type="component" value="Unassembled WGS sequence"/>
</dbReference>
<keyword evidence="3" id="KW-1003">Cell membrane</keyword>
<dbReference type="InterPro" id="IPR035906">
    <property type="entry name" value="MetI-like_sf"/>
</dbReference>
<feature type="transmembrane region" description="Helical" evidence="7">
    <location>
        <begin position="185"/>
        <end position="207"/>
    </location>
</feature>
<feature type="domain" description="ABC transmembrane type-1" evidence="8">
    <location>
        <begin position="52"/>
        <end position="253"/>
    </location>
</feature>
<evidence type="ECO:0000313" key="9">
    <source>
        <dbReference type="EMBL" id="MFC6356622.1"/>
    </source>
</evidence>
<keyword evidence="6 7" id="KW-0472">Membrane</keyword>
<reference evidence="10" key="1">
    <citation type="journal article" date="2019" name="Int. J. Syst. Evol. Microbiol.">
        <title>The Global Catalogue of Microorganisms (GCM) 10K type strain sequencing project: providing services to taxonomists for standard genome sequencing and annotation.</title>
        <authorList>
            <consortium name="The Broad Institute Genomics Platform"/>
            <consortium name="The Broad Institute Genome Sequencing Center for Infectious Disease"/>
            <person name="Wu L."/>
            <person name="Ma J."/>
        </authorList>
    </citation>
    <scope>NUCLEOTIDE SEQUENCE [LARGE SCALE GENOMIC DNA]</scope>
    <source>
        <strain evidence="10">CCUG 43304</strain>
    </source>
</reference>
<dbReference type="RefSeq" id="WP_386731302.1">
    <property type="nucleotide sequence ID" value="NZ_JBHSTP010000002.1"/>
</dbReference>
<evidence type="ECO:0000256" key="3">
    <source>
        <dbReference type="ARBA" id="ARBA00022475"/>
    </source>
</evidence>
<organism evidence="9 10">
    <name type="scientific">Luethyella okanaganae</name>
    <dbReference type="NCBI Taxonomy" id="69372"/>
    <lineage>
        <taxon>Bacteria</taxon>
        <taxon>Bacillati</taxon>
        <taxon>Actinomycetota</taxon>
        <taxon>Actinomycetes</taxon>
        <taxon>Micrococcales</taxon>
        <taxon>Microbacteriaceae</taxon>
        <taxon>Luethyella</taxon>
    </lineage>
</organism>
<comment type="subcellular location">
    <subcellularLocation>
        <location evidence="1 7">Cell membrane</location>
        <topology evidence="1 7">Multi-pass membrane protein</topology>
    </subcellularLocation>
</comment>
<feature type="transmembrane region" description="Helical" evidence="7">
    <location>
        <begin position="232"/>
        <end position="253"/>
    </location>
</feature>
<evidence type="ECO:0000313" key="10">
    <source>
        <dbReference type="Proteomes" id="UP001596306"/>
    </source>
</evidence>
<protein>
    <submittedName>
        <fullName evidence="9">Carbohydrate ABC transporter permease</fullName>
    </submittedName>
</protein>
<dbReference type="PROSITE" id="PS50928">
    <property type="entry name" value="ABC_TM1"/>
    <property type="match status" value="1"/>
</dbReference>
<keyword evidence="5 7" id="KW-1133">Transmembrane helix</keyword>
<comment type="caution">
    <text evidence="9">The sequence shown here is derived from an EMBL/GenBank/DDBJ whole genome shotgun (WGS) entry which is preliminary data.</text>
</comment>
<dbReference type="PANTHER" id="PTHR43744">
    <property type="entry name" value="ABC TRANSPORTER PERMEASE PROTEIN MG189-RELATED-RELATED"/>
    <property type="match status" value="1"/>
</dbReference>
<evidence type="ECO:0000256" key="2">
    <source>
        <dbReference type="ARBA" id="ARBA00022448"/>
    </source>
</evidence>
<dbReference type="EMBL" id="JBHSTP010000002">
    <property type="protein sequence ID" value="MFC6356622.1"/>
    <property type="molecule type" value="Genomic_DNA"/>
</dbReference>
<accession>A0ABW1VGD9</accession>
<dbReference type="CDD" id="cd06261">
    <property type="entry name" value="TM_PBP2"/>
    <property type="match status" value="1"/>
</dbReference>